<keyword evidence="1" id="KW-0472">Membrane</keyword>
<dbReference type="Proteomes" id="UP000015854">
    <property type="component" value="Unassembled WGS sequence"/>
</dbReference>
<sequence length="65" mass="7478">MLIKDPKIVDIKSLYSEGLISLFLIIYLSTILLEMNAILLWRQITPLFKLSRKMGQILIGLMSNI</sequence>
<evidence type="ECO:0000256" key="1">
    <source>
        <dbReference type="SAM" id="Phobius"/>
    </source>
</evidence>
<gene>
    <name evidence="2" type="ORF">LLT6_07230</name>
</gene>
<accession>T0SEQ2</accession>
<keyword evidence="1" id="KW-0812">Transmembrane</keyword>
<dbReference type="EMBL" id="ATBB01000127">
    <property type="protein sequence ID" value="EQC57467.1"/>
    <property type="molecule type" value="Genomic_DNA"/>
</dbReference>
<comment type="caution">
    <text evidence="2">The sequence shown here is derived from an EMBL/GenBank/DDBJ whole genome shotgun (WGS) entry which is preliminary data.</text>
</comment>
<organism evidence="2 3">
    <name type="scientific">Lactococcus cremoris subsp. cremoris TIFN6</name>
    <dbReference type="NCBI Taxonomy" id="1234876"/>
    <lineage>
        <taxon>Bacteria</taxon>
        <taxon>Bacillati</taxon>
        <taxon>Bacillota</taxon>
        <taxon>Bacilli</taxon>
        <taxon>Lactobacillales</taxon>
        <taxon>Streptococcaceae</taxon>
        <taxon>Lactococcus</taxon>
        <taxon>Lactococcus cremoris subsp. cremoris</taxon>
    </lineage>
</organism>
<protein>
    <submittedName>
        <fullName evidence="2">Uncharacterized protein</fullName>
    </submittedName>
</protein>
<dbReference type="AlphaFoldDB" id="T0SEQ2"/>
<evidence type="ECO:0000313" key="2">
    <source>
        <dbReference type="EMBL" id="EQC57467.1"/>
    </source>
</evidence>
<name>T0SEQ2_LACLC</name>
<evidence type="ECO:0000313" key="3">
    <source>
        <dbReference type="Proteomes" id="UP000015854"/>
    </source>
</evidence>
<feature type="transmembrane region" description="Helical" evidence="1">
    <location>
        <begin position="20"/>
        <end position="41"/>
    </location>
</feature>
<reference evidence="2 3" key="1">
    <citation type="journal article" date="2013" name="ISME J.">
        <title>Multifactorial diversity sustains microbial community stability.</title>
        <authorList>
            <person name="Erkus O."/>
            <person name="de Jager V.C."/>
            <person name="Spus M."/>
            <person name="van Alen-Boerrigter I.J."/>
            <person name="van Rijswijck I.M."/>
            <person name="Hazelwood L."/>
            <person name="Janssen P.W."/>
            <person name="van Hijum S.A."/>
            <person name="Kleerebezem M."/>
            <person name="Smid E.J."/>
        </authorList>
    </citation>
    <scope>NUCLEOTIDE SEQUENCE [LARGE SCALE GENOMIC DNA]</scope>
    <source>
        <strain evidence="2 3">TIFN6</strain>
    </source>
</reference>
<proteinExistence type="predicted"/>
<keyword evidence="1" id="KW-1133">Transmembrane helix</keyword>